<keyword evidence="3" id="KW-1185">Reference proteome</keyword>
<keyword evidence="1" id="KW-0732">Signal</keyword>
<dbReference type="PROSITE" id="PS51257">
    <property type="entry name" value="PROKAR_LIPOPROTEIN"/>
    <property type="match status" value="1"/>
</dbReference>
<feature type="chain" id="PRO_5040929733" evidence="1">
    <location>
        <begin position="26"/>
        <end position="216"/>
    </location>
</feature>
<dbReference type="RefSeq" id="WP_272444716.1">
    <property type="nucleotide sequence ID" value="NZ_JAMQKC010000001.1"/>
</dbReference>
<evidence type="ECO:0000313" key="3">
    <source>
        <dbReference type="Proteomes" id="UP001145069"/>
    </source>
</evidence>
<dbReference type="InterPro" id="IPR025341">
    <property type="entry name" value="DUF4247"/>
</dbReference>
<dbReference type="Pfam" id="PF14042">
    <property type="entry name" value="DUF4247"/>
    <property type="match status" value="1"/>
</dbReference>
<protein>
    <submittedName>
        <fullName evidence="2">DUF4247 domain-containing protein</fullName>
    </submittedName>
</protein>
<dbReference type="AlphaFoldDB" id="A0A9X4ADP4"/>
<proteinExistence type="predicted"/>
<evidence type="ECO:0000256" key="1">
    <source>
        <dbReference type="SAM" id="SignalP"/>
    </source>
</evidence>
<reference evidence="2" key="1">
    <citation type="submission" date="2022-06" db="EMBL/GenBank/DDBJ databases">
        <title>Aquibacillus sp. a new bacterium isolated from soil saline samples.</title>
        <authorList>
            <person name="Galisteo C."/>
            <person name="De La Haba R."/>
            <person name="Sanchez-Porro C."/>
            <person name="Ventosa A."/>
        </authorList>
    </citation>
    <scope>NUCLEOTIDE SEQUENCE</scope>
    <source>
        <strain evidence="2">3ASR75-54</strain>
    </source>
</reference>
<evidence type="ECO:0000313" key="2">
    <source>
        <dbReference type="EMBL" id="MDC3415762.1"/>
    </source>
</evidence>
<dbReference type="EMBL" id="JAMQKC010000001">
    <property type="protein sequence ID" value="MDC3415762.1"/>
    <property type="molecule type" value="Genomic_DNA"/>
</dbReference>
<gene>
    <name evidence="2" type="ORF">NC799_02415</name>
</gene>
<accession>A0A9X4ADP4</accession>
<feature type="signal peptide" evidence="1">
    <location>
        <begin position="1"/>
        <end position="25"/>
    </location>
</feature>
<sequence>MKKYFLGLFLLIGLAILSSCGQSNLSDITQQFVGPQVSVDEIPDEPSKVTLIDDIKGTNANEIEVLLANNFYMLDVVQGDNGNANIYATRRFTIEELASVLTETIKPQQISDVKDNQQILIYPDHFVTLKSSEEDPDVLLIEVASDEFVRNNYSPNFLSTYFAIRLLDNVLGVNDWGKKRMNQCSNGGCYGGYSVGGSIPKRGMTDFRGGGPSAGK</sequence>
<comment type="caution">
    <text evidence="2">The sequence shown here is derived from an EMBL/GenBank/DDBJ whole genome shotgun (WGS) entry which is preliminary data.</text>
</comment>
<name>A0A9X4ADP4_9BACI</name>
<organism evidence="2 3">
    <name type="scientific">Aquibacillus salsiterrae</name>
    <dbReference type="NCBI Taxonomy" id="2950439"/>
    <lineage>
        <taxon>Bacteria</taxon>
        <taxon>Bacillati</taxon>
        <taxon>Bacillota</taxon>
        <taxon>Bacilli</taxon>
        <taxon>Bacillales</taxon>
        <taxon>Bacillaceae</taxon>
        <taxon>Aquibacillus</taxon>
    </lineage>
</organism>
<dbReference type="Proteomes" id="UP001145069">
    <property type="component" value="Unassembled WGS sequence"/>
</dbReference>